<dbReference type="InterPro" id="IPR005162">
    <property type="entry name" value="Retrotrans_gag_dom"/>
</dbReference>
<feature type="domain" description="Retrotransposon gag" evidence="2">
    <location>
        <begin position="423"/>
        <end position="494"/>
    </location>
</feature>
<comment type="caution">
    <text evidence="3">The sequence shown here is derived from an EMBL/GenBank/DDBJ whole genome shotgun (WGS) entry which is preliminary data.</text>
</comment>
<feature type="region of interest" description="Disordered" evidence="1">
    <location>
        <begin position="135"/>
        <end position="163"/>
    </location>
</feature>
<reference evidence="3 4" key="1">
    <citation type="submission" date="2019-02" db="EMBL/GenBank/DDBJ databases">
        <title>Genome sequencing of the rare red list fungi Phellinidium pouzarii.</title>
        <authorList>
            <person name="Buettner E."/>
            <person name="Kellner H."/>
        </authorList>
    </citation>
    <scope>NUCLEOTIDE SEQUENCE [LARGE SCALE GENOMIC DNA]</scope>
    <source>
        <strain evidence="3 4">DSM 108285</strain>
    </source>
</reference>
<dbReference type="OrthoDB" id="8955945at2759"/>
<organism evidence="3 4">
    <name type="scientific">Phellinidium pouzarii</name>
    <dbReference type="NCBI Taxonomy" id="167371"/>
    <lineage>
        <taxon>Eukaryota</taxon>
        <taxon>Fungi</taxon>
        <taxon>Dikarya</taxon>
        <taxon>Basidiomycota</taxon>
        <taxon>Agaricomycotina</taxon>
        <taxon>Agaricomycetes</taxon>
        <taxon>Hymenochaetales</taxon>
        <taxon>Hymenochaetaceae</taxon>
        <taxon>Phellinidium</taxon>
    </lineage>
</organism>
<sequence>MPVQRLNPRTTRSHSPYPQHHIANIRHLRDILNNPLLRPAIDEIINQPENHNIQIPLYIHDVLQLDINSIRQQRRILANIIDTHAASLRAFRSMMAQSHQSERLHNEQSLFFLNAALHHGAADTLARFFEDVDTDISSTGSPPPLAVANPDSHPSGSPENPITIVDDTEDQFIEVSETAIQTSPTSSQSSTHGHRSADRNTQATQLTTAQLPAPTTRPTRRSTWNHQYKVFEDTTRGETRYYSWEQTQPNQPPHWFYLTNDPEDAAIHFEIAVPNYREIFEETRTPNPTPIQSTIELPTPPVSNIQQRQPQSTPLPHTPSTSTTPSHIPLSPQPAPTSLANMSTPTPTGEARLSKPNNFDGDKSYARRFLSSCQAYLSLNERIYNTDKSKIIFVLSFMQEKAAGDWATNRTTVALAPNPTTNTTTGFGTWVDFLNDFRNTFITTDDSADARRQLLNIKQTGTADDYNTQFRSLVTRSNISDKNALSEMYQQGLTRGLIQCIYARDKLPDTMEEWYQAASRADNLYRRLQALNATSTTTTSSTPRSTRFKNLFSTTTSSSPTPTNSPNRPKKLTPEEREKCMKEGRCLACRGIG</sequence>
<feature type="region of interest" description="Disordered" evidence="1">
    <location>
        <begin position="179"/>
        <end position="221"/>
    </location>
</feature>
<evidence type="ECO:0000313" key="3">
    <source>
        <dbReference type="EMBL" id="THG94852.1"/>
    </source>
</evidence>
<gene>
    <name evidence="3" type="ORF">EW145_g8065</name>
</gene>
<evidence type="ECO:0000313" key="4">
    <source>
        <dbReference type="Proteomes" id="UP000308199"/>
    </source>
</evidence>
<feature type="compositionally biased region" description="Low complexity" evidence="1">
    <location>
        <begin position="553"/>
        <end position="567"/>
    </location>
</feature>
<protein>
    <recommendedName>
        <fullName evidence="2">Retrotransposon gag domain-containing protein</fullName>
    </recommendedName>
</protein>
<name>A0A4V6S0V2_9AGAM</name>
<evidence type="ECO:0000256" key="1">
    <source>
        <dbReference type="SAM" id="MobiDB-lite"/>
    </source>
</evidence>
<feature type="compositionally biased region" description="Polar residues" evidence="1">
    <location>
        <begin position="336"/>
        <end position="347"/>
    </location>
</feature>
<feature type="compositionally biased region" description="Low complexity" evidence="1">
    <location>
        <begin position="309"/>
        <end position="330"/>
    </location>
</feature>
<proteinExistence type="predicted"/>
<dbReference type="Proteomes" id="UP000308199">
    <property type="component" value="Unassembled WGS sequence"/>
</dbReference>
<keyword evidence="4" id="KW-1185">Reference proteome</keyword>
<dbReference type="EMBL" id="SGPK01001042">
    <property type="protein sequence ID" value="THG94852.1"/>
    <property type="molecule type" value="Genomic_DNA"/>
</dbReference>
<feature type="region of interest" description="Disordered" evidence="1">
    <location>
        <begin position="551"/>
        <end position="577"/>
    </location>
</feature>
<feature type="compositionally biased region" description="Polar residues" evidence="1">
    <location>
        <begin position="290"/>
        <end position="308"/>
    </location>
</feature>
<feature type="non-terminal residue" evidence="3">
    <location>
        <position position="593"/>
    </location>
</feature>
<feature type="region of interest" description="Disordered" evidence="1">
    <location>
        <begin position="283"/>
        <end position="359"/>
    </location>
</feature>
<dbReference type="Pfam" id="PF03732">
    <property type="entry name" value="Retrotrans_gag"/>
    <property type="match status" value="1"/>
</dbReference>
<dbReference type="AlphaFoldDB" id="A0A4V6S0V2"/>
<evidence type="ECO:0000259" key="2">
    <source>
        <dbReference type="Pfam" id="PF03732"/>
    </source>
</evidence>
<accession>A0A4V6S0V2</accession>
<feature type="compositionally biased region" description="Low complexity" evidence="1">
    <location>
        <begin position="201"/>
        <end position="217"/>
    </location>
</feature>
<feature type="compositionally biased region" description="Low complexity" evidence="1">
    <location>
        <begin position="181"/>
        <end position="191"/>
    </location>
</feature>